<dbReference type="FunFam" id="3.90.70.10:FF:000136">
    <property type="entry name" value="Ubiquitin C-terminal hydrolase, putative"/>
    <property type="match status" value="1"/>
</dbReference>
<dbReference type="RefSeq" id="XP_045958751.1">
    <property type="nucleotide sequence ID" value="XM_046102803.1"/>
</dbReference>
<gene>
    <name evidence="3" type="ORF">BKA67DRAFT_565253</name>
</gene>
<dbReference type="OrthoDB" id="420187at2759"/>
<proteinExistence type="predicted"/>
<dbReference type="PROSITE" id="PS00973">
    <property type="entry name" value="USP_2"/>
    <property type="match status" value="1"/>
</dbReference>
<keyword evidence="4" id="KW-1185">Reference proteome</keyword>
<organism evidence="3 4">
    <name type="scientific">Truncatella angustata</name>
    <dbReference type="NCBI Taxonomy" id="152316"/>
    <lineage>
        <taxon>Eukaryota</taxon>
        <taxon>Fungi</taxon>
        <taxon>Dikarya</taxon>
        <taxon>Ascomycota</taxon>
        <taxon>Pezizomycotina</taxon>
        <taxon>Sordariomycetes</taxon>
        <taxon>Xylariomycetidae</taxon>
        <taxon>Amphisphaeriales</taxon>
        <taxon>Sporocadaceae</taxon>
        <taxon>Truncatella</taxon>
    </lineage>
</organism>
<feature type="compositionally biased region" description="Low complexity" evidence="1">
    <location>
        <begin position="99"/>
        <end position="108"/>
    </location>
</feature>
<evidence type="ECO:0000313" key="3">
    <source>
        <dbReference type="EMBL" id="KAH6654481.1"/>
    </source>
</evidence>
<dbReference type="PROSITE" id="PS50235">
    <property type="entry name" value="USP_3"/>
    <property type="match status" value="1"/>
</dbReference>
<dbReference type="InterPro" id="IPR001394">
    <property type="entry name" value="Peptidase_C19_UCH"/>
</dbReference>
<feature type="region of interest" description="Disordered" evidence="1">
    <location>
        <begin position="1"/>
        <end position="177"/>
    </location>
</feature>
<dbReference type="SUPFAM" id="SSF54001">
    <property type="entry name" value="Cysteine proteinases"/>
    <property type="match status" value="1"/>
</dbReference>
<dbReference type="InterPro" id="IPR016024">
    <property type="entry name" value="ARM-type_fold"/>
</dbReference>
<sequence length="2531" mass="285122">MEQDPKPDDLRERAGSSEPGFTRPNPFVDASSSSRKRRRTSLAGSRSRSTDTLPPHPESVPEVGAEAEAVAENEATMKVDSLEPAVPSTPPQQSDLPTEPSSSEPQSSKVTINLRNGHSNVQKDPASPSATKGRHRAEDVKPSVEQPEMDMRQPPPDASSSPSIATSSDVVVEPVNDDDDDDLELIGVRSTIPHVDITSILLTFPYYTAETGLYDTVVRLNSFFATPVHFDEVLVQLNAWFERYLQHATTDVPAAELAVRSAVDVRLLWQTLPELFQTIYSRRNFLSKNSTTRELAAQLLSFIPRLAAHLVKLDNRLLDKLADKQLQDVDLVCTEFLHCLGVLTGRREEPQLQNGYAAEVVVDNANLLEMFQRELEPEAKDPSMMRLVRLAESVSAQSSHSPRKVMEYLTRICELADNIASDSNIHVTRLLASYNGLPTRPQKNLTLAIRIFTAASTALRHVVEKSPSHLSSDLVQPILFHLSNLLRIGLQSSSTDATNMLAILQKQHPSLPEAFVADAVLQEWRFEQLTRMITSRQMQLRVASLSYLASILVYEWKKCQDYRMDGASDYLKHLSTRLTATGLVNYLLGPTCHPELIIDGFNIIGFLGVTETYGSEQTDLFWQTMTTTQDPRISDALNKMMAKTASHFGREALAYLVHKFQSLPAEAFTPPMRELCDTIILTITNKQPELVPNVAKFCLRLVQEASISGAQGFSEHMDTCDFAASKLFEILNHANQSLRHELLQECLTDISLKTQSTTGSLHVLFRLIRPALTQDLAVLVKERDFPRLLAEELEATITNARALGFRQVYASPLGTARRNLIEHIIAEYSASFQPQTVAKFWRLLVGEAAASQDDRMMGWHTLNIALKNTRSPNPVLIICLKDHLPQLSPELYCSGTLQFLRQALVPLATDVNDTALDGERDSDNGVLELLWQMILKALPQTIERQAIDILVNDIYVKGKSITSFPLDRARKVHFALVNRCLQQMADAAKALSQSGILTHGNEDNMITFEGSELNDHELRFTRSLYVLQAFLAVLQDQSHHFAAPDLRSLMLQSPSVVEGEPADLKVQSFDGDQQTDLKPLAIGRQNTAASLLASIREATGFDNYRIFYRGAPLTPTADQICKSLEELKIHNGLILVKKESDAVSTPVNIKPGASPLEIEILNHFEALWDYLSMGERLAKEVYHFLVKLPADGSILKAFESPATSYLDVFPLGEPFKCLYTIHALRESLNTRRLKAQAMQVSRPSTDDCHKATPDQEEALMKAMVLVTAAIEDPEVIARCPSESLQMELSFHLLETFVQLLTDSENTQAVSSLLTRELQERMVTLLSEAIAAQDSSYAVDVANRALEALLECCSKTNEFWGNFQQQTALGKIIRDLLFDNRPFMRKNTAKLIKDKCTYNYSVSSVTPLQFTELFWPVVSALLPYTAGESTRCEESLTLSYTLMQKLVEADSSVLDMQSCIKQCGELILSYTCTEDVSYPDQTDTVARGLISILYFGVKHMVEHEKLQLSSSFTRKLFHKHLFPHEDPQGPLVPRVVLNAETRGMLTGIFSLFSKVSDEHNLIVLHALNGLVSYDEESGDSIPYKYDIPQGFERSKAVRAPGGHVGLRNLSNTCYLNSLFTQLFMNPQFRRFMMQVPVPNTNTHKLLYETQLLFSELQDSIRRSIDPSACVGQIMTYEETPIDIHTQMDVDEFYNLLFDRWESQMSSGKAKQKFRSIYGGQLVQQVKSKECEHISERIEPFSAIQCDIKGISSLQDSLQAYVDGEVMEGDNKYKCEKCNRHVDAVKRACLKEIPDNVIFHLKRFSFDLRTLQRNKINDHFAFPKEIDLAPFKVEHLSKPSGDAEPDMFELVGVLVHSGTAESGHYYSYIRERPSSSKTESWFEFNDDTVSPWDPMNLEGSCFGGKDLASRFDGGLGFEKAYSAYMLFYQRSSTLKKDQSRSTMSMKGSARVDLKPDIEMSIKEDNWGLVHRYCTNEPSHITFVKEILVRTWGSSCSHSHKVENLAMHVALGHLDQIASRAKDIPDFQLLYSIVSQACHRCITCCLCFFDYFRARTEALRMLLLRNAEAPVRHATGNLLIHVLKSLKLHHREEYDPPFEGDEDSTDIDIYDVRPSFLTAAVRMFSTLFESFHNSLRAWPEFFHVILSFAMMGKLEIATLLEENYLLKLIMIVTADATDQELPPQYARLATTLFRRQRPPSYEAIISLIDLLMDQLDPDERDFVDSSQGRLQLVLEDEDQSVPYTSDEVNEIHRQWARSQNSTFVDKLIQHGQNLKATESICRRLIDFSPMMDQQVFITLRLGITDCQQNAPPVAGYLRAAVWYVRYSSNAVHVHNLIRDVVFQCRSPANVEGMAYLSFFKRIFEGARRSEPDPTAVYIRSLQELACWAPALIGHMDSSVREQVDKFLEEVLWGLGPEPSVFVEEEHGVEKAQELVTTGKHLTINCLLYLQEAYVERNAQAPRESVLPLQEAIQCGAVYFTDANAHIHPELDIKYAEFKPVIPELGRLMVDEVEEDASDWDNSVGSSEPIDLGDV</sequence>
<feature type="compositionally biased region" description="Low complexity" evidence="1">
    <location>
        <begin position="158"/>
        <end position="174"/>
    </location>
</feature>
<comment type="caution">
    <text evidence="3">The sequence shown here is derived from an EMBL/GenBank/DDBJ whole genome shotgun (WGS) entry which is preliminary data.</text>
</comment>
<protein>
    <recommendedName>
        <fullName evidence="2">USP domain-containing protein</fullName>
    </recommendedName>
</protein>
<accession>A0A9P8ULX0</accession>
<dbReference type="InterPro" id="IPR018200">
    <property type="entry name" value="USP_CS"/>
</dbReference>
<dbReference type="Gene3D" id="3.90.70.10">
    <property type="entry name" value="Cysteine proteinases"/>
    <property type="match status" value="1"/>
</dbReference>
<dbReference type="GO" id="GO:0005829">
    <property type="term" value="C:cytosol"/>
    <property type="evidence" value="ECO:0007669"/>
    <property type="project" value="TreeGrafter"/>
</dbReference>
<name>A0A9P8ULX0_9PEZI</name>
<dbReference type="GO" id="GO:0016579">
    <property type="term" value="P:protein deubiquitination"/>
    <property type="evidence" value="ECO:0007669"/>
    <property type="project" value="InterPro"/>
</dbReference>
<dbReference type="PANTHER" id="PTHR24006">
    <property type="entry name" value="UBIQUITIN CARBOXYL-TERMINAL HYDROLASE"/>
    <property type="match status" value="1"/>
</dbReference>
<dbReference type="Pfam" id="PF12030">
    <property type="entry name" value="DUF3517"/>
    <property type="match status" value="1"/>
</dbReference>
<dbReference type="SUPFAM" id="SSF48371">
    <property type="entry name" value="ARM repeat"/>
    <property type="match status" value="2"/>
</dbReference>
<evidence type="ECO:0000313" key="4">
    <source>
        <dbReference type="Proteomes" id="UP000758603"/>
    </source>
</evidence>
<dbReference type="EMBL" id="JAGPXC010000004">
    <property type="protein sequence ID" value="KAH6654481.1"/>
    <property type="molecule type" value="Genomic_DNA"/>
</dbReference>
<feature type="compositionally biased region" description="Polar residues" evidence="1">
    <location>
        <begin position="42"/>
        <end position="52"/>
    </location>
</feature>
<dbReference type="GeneID" id="70131695"/>
<evidence type="ECO:0000259" key="2">
    <source>
        <dbReference type="PROSITE" id="PS50235"/>
    </source>
</evidence>
<feature type="compositionally biased region" description="Low complexity" evidence="1">
    <location>
        <begin position="60"/>
        <end position="74"/>
    </location>
</feature>
<dbReference type="InterPro" id="IPR028889">
    <property type="entry name" value="USP"/>
</dbReference>
<feature type="domain" description="USP" evidence="2">
    <location>
        <begin position="1603"/>
        <end position="1929"/>
    </location>
</feature>
<reference evidence="3" key="1">
    <citation type="journal article" date="2021" name="Nat. Commun.">
        <title>Genetic determinants of endophytism in the Arabidopsis root mycobiome.</title>
        <authorList>
            <person name="Mesny F."/>
            <person name="Miyauchi S."/>
            <person name="Thiergart T."/>
            <person name="Pickel B."/>
            <person name="Atanasova L."/>
            <person name="Karlsson M."/>
            <person name="Huettel B."/>
            <person name="Barry K.W."/>
            <person name="Haridas S."/>
            <person name="Chen C."/>
            <person name="Bauer D."/>
            <person name="Andreopoulos W."/>
            <person name="Pangilinan J."/>
            <person name="LaButti K."/>
            <person name="Riley R."/>
            <person name="Lipzen A."/>
            <person name="Clum A."/>
            <person name="Drula E."/>
            <person name="Henrissat B."/>
            <person name="Kohler A."/>
            <person name="Grigoriev I.V."/>
            <person name="Martin F.M."/>
            <person name="Hacquard S."/>
        </authorList>
    </citation>
    <scope>NUCLEOTIDE SEQUENCE</scope>
    <source>
        <strain evidence="3">MPI-SDFR-AT-0073</strain>
    </source>
</reference>
<dbReference type="Pfam" id="PF00443">
    <property type="entry name" value="UCH"/>
    <property type="match status" value="1"/>
</dbReference>
<feature type="compositionally biased region" description="Basic and acidic residues" evidence="1">
    <location>
        <begin position="1"/>
        <end position="15"/>
    </location>
</feature>
<dbReference type="GO" id="GO:0005634">
    <property type="term" value="C:nucleus"/>
    <property type="evidence" value="ECO:0007669"/>
    <property type="project" value="TreeGrafter"/>
</dbReference>
<dbReference type="GO" id="GO:0004843">
    <property type="term" value="F:cysteine-type deubiquitinase activity"/>
    <property type="evidence" value="ECO:0007669"/>
    <property type="project" value="InterPro"/>
</dbReference>
<dbReference type="InterPro" id="IPR038765">
    <property type="entry name" value="Papain-like_cys_pep_sf"/>
</dbReference>
<dbReference type="InterPro" id="IPR021905">
    <property type="entry name" value="DUF3517"/>
</dbReference>
<dbReference type="InterPro" id="IPR050164">
    <property type="entry name" value="Peptidase_C19"/>
</dbReference>
<dbReference type="CDD" id="cd02659">
    <property type="entry name" value="peptidase_C19C"/>
    <property type="match status" value="1"/>
</dbReference>
<dbReference type="PANTHER" id="PTHR24006:SF827">
    <property type="entry name" value="UBIQUITIN CARBOXYL-TERMINAL HYDROLASE 34"/>
    <property type="match status" value="1"/>
</dbReference>
<feature type="compositionally biased region" description="Polar residues" evidence="1">
    <location>
        <begin position="109"/>
        <end position="122"/>
    </location>
</feature>
<evidence type="ECO:0000256" key="1">
    <source>
        <dbReference type="SAM" id="MobiDB-lite"/>
    </source>
</evidence>
<dbReference type="Proteomes" id="UP000758603">
    <property type="component" value="Unassembled WGS sequence"/>
</dbReference>